<evidence type="ECO:0000256" key="4">
    <source>
        <dbReference type="ARBA" id="ARBA00022679"/>
    </source>
</evidence>
<gene>
    <name evidence="7" type="ORF">ES724_14110</name>
</gene>
<keyword evidence="8" id="KW-1185">Reference proteome</keyword>
<dbReference type="GO" id="GO:0005886">
    <property type="term" value="C:plasma membrane"/>
    <property type="evidence" value="ECO:0007669"/>
    <property type="project" value="UniProtKB-SubCell"/>
</dbReference>
<evidence type="ECO:0000256" key="2">
    <source>
        <dbReference type="ARBA" id="ARBA00022475"/>
    </source>
</evidence>
<dbReference type="PANTHER" id="PTHR43646:SF2">
    <property type="entry name" value="GLYCOSYLTRANSFERASE 2-LIKE DOMAIN-CONTAINING PROTEIN"/>
    <property type="match status" value="1"/>
</dbReference>
<comment type="caution">
    <text evidence="7">The sequence shown here is derived from an EMBL/GenBank/DDBJ whole genome shotgun (WGS) entry which is preliminary data.</text>
</comment>
<keyword evidence="5" id="KW-0472">Membrane</keyword>
<reference evidence="7 8" key="1">
    <citation type="submission" date="2019-08" db="EMBL/GenBank/DDBJ databases">
        <title>Genome sequence of Gillisia hiemivivida IC154 (type strain).</title>
        <authorList>
            <person name="Bowman J.P."/>
        </authorList>
    </citation>
    <scope>NUCLEOTIDE SEQUENCE [LARGE SCALE GENOMIC DNA]</scope>
    <source>
        <strain evidence="7 8">IC154</strain>
    </source>
</reference>
<proteinExistence type="predicted"/>
<evidence type="ECO:0000313" key="7">
    <source>
        <dbReference type="EMBL" id="TXD92367.1"/>
    </source>
</evidence>
<dbReference type="RefSeq" id="WP_146933980.1">
    <property type="nucleotide sequence ID" value="NZ_CBCSHZ010000025.1"/>
</dbReference>
<dbReference type="InterPro" id="IPR026461">
    <property type="entry name" value="Trfase_2_rSAM/seldom_assoc"/>
</dbReference>
<comment type="subcellular location">
    <subcellularLocation>
        <location evidence="1">Cell membrane</location>
    </subcellularLocation>
</comment>
<dbReference type="CDD" id="cd02522">
    <property type="entry name" value="GT_2_like_a"/>
    <property type="match status" value="1"/>
</dbReference>
<evidence type="ECO:0000256" key="3">
    <source>
        <dbReference type="ARBA" id="ARBA00022676"/>
    </source>
</evidence>
<evidence type="ECO:0000256" key="5">
    <source>
        <dbReference type="ARBA" id="ARBA00023136"/>
    </source>
</evidence>
<dbReference type="EMBL" id="VORY01000022">
    <property type="protein sequence ID" value="TXD92367.1"/>
    <property type="molecule type" value="Genomic_DNA"/>
</dbReference>
<dbReference type="GO" id="GO:0016757">
    <property type="term" value="F:glycosyltransferase activity"/>
    <property type="evidence" value="ECO:0007669"/>
    <property type="project" value="UniProtKB-KW"/>
</dbReference>
<keyword evidence="4 7" id="KW-0808">Transferase</keyword>
<dbReference type="PANTHER" id="PTHR43646">
    <property type="entry name" value="GLYCOSYLTRANSFERASE"/>
    <property type="match status" value="1"/>
</dbReference>
<protein>
    <submittedName>
        <fullName evidence="7">Glycosyltransferase</fullName>
    </submittedName>
</protein>
<dbReference type="NCBIfam" id="TIGR04283">
    <property type="entry name" value="glyco_like_mftF"/>
    <property type="match status" value="1"/>
</dbReference>
<dbReference type="Gene3D" id="3.90.550.10">
    <property type="entry name" value="Spore Coat Polysaccharide Biosynthesis Protein SpsA, Chain A"/>
    <property type="match status" value="1"/>
</dbReference>
<dbReference type="InterPro" id="IPR001173">
    <property type="entry name" value="Glyco_trans_2-like"/>
</dbReference>
<feature type="domain" description="Glycosyltransferase 2-like" evidence="6">
    <location>
        <begin position="3"/>
        <end position="118"/>
    </location>
</feature>
<sequence length="228" mass="26405">MISIIIPVLNEETGIIRLLDYLENNSAYTNNQIIVVDGGSTDKTPELVKEYSGVFYVTSEKGRAKQMNTGAKKATFDVLYFLHADSFPPPNFDQSILDQINSGNKAGCFQMKFDMDHWWLNLMGWFTKFNHKACRGGDQSLFITKSLFKELGGYNETFVVYEDNEFIGRLYNQNQFKVIPKLITTSARRYEEIGVWKLQFCFAAIYIKRLRGASPEELHQYYKRRINP</sequence>
<dbReference type="AlphaFoldDB" id="A0A5C6ZQ12"/>
<accession>A0A5C6ZQ12</accession>
<keyword evidence="2" id="KW-1003">Cell membrane</keyword>
<organism evidence="7 8">
    <name type="scientific">Gillisia hiemivivida</name>
    <dbReference type="NCBI Taxonomy" id="291190"/>
    <lineage>
        <taxon>Bacteria</taxon>
        <taxon>Pseudomonadati</taxon>
        <taxon>Bacteroidota</taxon>
        <taxon>Flavobacteriia</taxon>
        <taxon>Flavobacteriales</taxon>
        <taxon>Flavobacteriaceae</taxon>
        <taxon>Gillisia</taxon>
    </lineage>
</organism>
<name>A0A5C6ZQ12_9FLAO</name>
<dbReference type="Proteomes" id="UP000321367">
    <property type="component" value="Unassembled WGS sequence"/>
</dbReference>
<evidence type="ECO:0000256" key="1">
    <source>
        <dbReference type="ARBA" id="ARBA00004236"/>
    </source>
</evidence>
<evidence type="ECO:0000259" key="6">
    <source>
        <dbReference type="Pfam" id="PF00535"/>
    </source>
</evidence>
<dbReference type="InterPro" id="IPR029044">
    <property type="entry name" value="Nucleotide-diphossugar_trans"/>
</dbReference>
<dbReference type="Pfam" id="PF00535">
    <property type="entry name" value="Glycos_transf_2"/>
    <property type="match status" value="1"/>
</dbReference>
<evidence type="ECO:0000313" key="8">
    <source>
        <dbReference type="Proteomes" id="UP000321367"/>
    </source>
</evidence>
<dbReference type="OrthoDB" id="9810303at2"/>
<dbReference type="SUPFAM" id="SSF53448">
    <property type="entry name" value="Nucleotide-diphospho-sugar transferases"/>
    <property type="match status" value="1"/>
</dbReference>
<keyword evidence="3" id="KW-0328">Glycosyltransferase</keyword>